<evidence type="ECO:0000259" key="9">
    <source>
        <dbReference type="Pfam" id="PF13614"/>
    </source>
</evidence>
<name>A0A518K3I5_9BACT</name>
<feature type="coiled-coil region" evidence="6">
    <location>
        <begin position="268"/>
        <end position="295"/>
    </location>
</feature>
<dbReference type="Proteomes" id="UP000316426">
    <property type="component" value="Chromosome"/>
</dbReference>
<dbReference type="PANTHER" id="PTHR32309:SF31">
    <property type="entry name" value="CAPSULAR EXOPOLYSACCHARIDE FAMILY"/>
    <property type="match status" value="1"/>
</dbReference>
<feature type="region of interest" description="Disordered" evidence="7">
    <location>
        <begin position="1"/>
        <end position="20"/>
    </location>
</feature>
<evidence type="ECO:0000256" key="5">
    <source>
        <dbReference type="ARBA" id="ARBA00023137"/>
    </source>
</evidence>
<dbReference type="InterPro" id="IPR050445">
    <property type="entry name" value="Bact_polysacc_biosynth/exp"/>
</dbReference>
<dbReference type="KEGG" id="bmei:Spa11_05420"/>
<keyword evidence="1 10" id="KW-0808">Transferase</keyword>
<feature type="compositionally biased region" description="Polar residues" evidence="7">
    <location>
        <begin position="1"/>
        <end position="11"/>
    </location>
</feature>
<feature type="domain" description="AAA" evidence="9">
    <location>
        <begin position="581"/>
        <end position="691"/>
    </location>
</feature>
<feature type="transmembrane region" description="Helical" evidence="8">
    <location>
        <begin position="483"/>
        <end position="504"/>
    </location>
</feature>
<evidence type="ECO:0000313" key="10">
    <source>
        <dbReference type="EMBL" id="QDV72368.1"/>
    </source>
</evidence>
<keyword evidence="2" id="KW-0547">Nucleotide-binding</keyword>
<dbReference type="GO" id="GO:0004713">
    <property type="term" value="F:protein tyrosine kinase activity"/>
    <property type="evidence" value="ECO:0007669"/>
    <property type="project" value="UniProtKB-KW"/>
</dbReference>
<keyword evidence="5" id="KW-0829">Tyrosine-protein kinase</keyword>
<evidence type="ECO:0000256" key="2">
    <source>
        <dbReference type="ARBA" id="ARBA00022741"/>
    </source>
</evidence>
<dbReference type="EMBL" id="CP036349">
    <property type="protein sequence ID" value="QDV72368.1"/>
    <property type="molecule type" value="Genomic_DNA"/>
</dbReference>
<dbReference type="GO" id="GO:0005524">
    <property type="term" value="F:ATP binding"/>
    <property type="evidence" value="ECO:0007669"/>
    <property type="project" value="UniProtKB-KW"/>
</dbReference>
<dbReference type="InterPro" id="IPR027417">
    <property type="entry name" value="P-loop_NTPase"/>
</dbReference>
<dbReference type="InterPro" id="IPR025669">
    <property type="entry name" value="AAA_dom"/>
</dbReference>
<dbReference type="AlphaFoldDB" id="A0A518K3I5"/>
<keyword evidence="4" id="KW-0067">ATP-binding</keyword>
<evidence type="ECO:0000313" key="11">
    <source>
        <dbReference type="Proteomes" id="UP000316426"/>
    </source>
</evidence>
<accession>A0A518K3I5</accession>
<dbReference type="Pfam" id="PF13614">
    <property type="entry name" value="AAA_31"/>
    <property type="match status" value="1"/>
</dbReference>
<dbReference type="NCBIfam" id="TIGR01007">
    <property type="entry name" value="eps_fam"/>
    <property type="match status" value="1"/>
</dbReference>
<dbReference type="CDD" id="cd05387">
    <property type="entry name" value="BY-kinase"/>
    <property type="match status" value="1"/>
</dbReference>
<evidence type="ECO:0000256" key="3">
    <source>
        <dbReference type="ARBA" id="ARBA00022777"/>
    </source>
</evidence>
<dbReference type="Gene3D" id="3.40.50.300">
    <property type="entry name" value="P-loop containing nucleotide triphosphate hydrolases"/>
    <property type="match status" value="1"/>
</dbReference>
<evidence type="ECO:0000256" key="8">
    <source>
        <dbReference type="SAM" id="Phobius"/>
    </source>
</evidence>
<evidence type="ECO:0000256" key="6">
    <source>
        <dbReference type="SAM" id="Coils"/>
    </source>
</evidence>
<dbReference type="RefSeq" id="WP_145106976.1">
    <property type="nucleotide sequence ID" value="NZ_CP036349.1"/>
</dbReference>
<dbReference type="SUPFAM" id="SSF52540">
    <property type="entry name" value="P-loop containing nucleoside triphosphate hydrolases"/>
    <property type="match status" value="1"/>
</dbReference>
<keyword evidence="8" id="KW-0472">Membrane</keyword>
<organism evidence="10 11">
    <name type="scientific">Botrimarina mediterranea</name>
    <dbReference type="NCBI Taxonomy" id="2528022"/>
    <lineage>
        <taxon>Bacteria</taxon>
        <taxon>Pseudomonadati</taxon>
        <taxon>Planctomycetota</taxon>
        <taxon>Planctomycetia</taxon>
        <taxon>Pirellulales</taxon>
        <taxon>Lacipirellulaceae</taxon>
        <taxon>Botrimarina</taxon>
    </lineage>
</organism>
<keyword evidence="8" id="KW-0812">Transmembrane</keyword>
<proteinExistence type="predicted"/>
<keyword evidence="3 10" id="KW-0418">Kinase</keyword>
<dbReference type="EC" id="2.7.10.-" evidence="10"/>
<dbReference type="InterPro" id="IPR005702">
    <property type="entry name" value="Wzc-like_C"/>
</dbReference>
<evidence type="ECO:0000256" key="4">
    <source>
        <dbReference type="ARBA" id="ARBA00022840"/>
    </source>
</evidence>
<keyword evidence="8" id="KW-1133">Transmembrane helix</keyword>
<dbReference type="PANTHER" id="PTHR32309">
    <property type="entry name" value="TYROSINE-PROTEIN KINASE"/>
    <property type="match status" value="1"/>
</dbReference>
<feature type="coiled-coil region" evidence="6">
    <location>
        <begin position="338"/>
        <end position="451"/>
    </location>
</feature>
<protein>
    <submittedName>
        <fullName evidence="10">Tyrosine-protein kinase ptk</fullName>
        <ecNumber evidence="10">2.7.10.-</ecNumber>
    </submittedName>
</protein>
<gene>
    <name evidence="10" type="primary">ptk</name>
    <name evidence="10" type="ORF">Spa11_05420</name>
</gene>
<reference evidence="10 11" key="1">
    <citation type="submission" date="2019-02" db="EMBL/GenBank/DDBJ databases">
        <title>Deep-cultivation of Planctomycetes and their phenomic and genomic characterization uncovers novel biology.</title>
        <authorList>
            <person name="Wiegand S."/>
            <person name="Jogler M."/>
            <person name="Boedeker C."/>
            <person name="Pinto D."/>
            <person name="Vollmers J."/>
            <person name="Rivas-Marin E."/>
            <person name="Kohn T."/>
            <person name="Peeters S.H."/>
            <person name="Heuer A."/>
            <person name="Rast P."/>
            <person name="Oberbeckmann S."/>
            <person name="Bunk B."/>
            <person name="Jeske O."/>
            <person name="Meyerdierks A."/>
            <person name="Storesund J.E."/>
            <person name="Kallscheuer N."/>
            <person name="Luecker S."/>
            <person name="Lage O.M."/>
            <person name="Pohl T."/>
            <person name="Merkel B.J."/>
            <person name="Hornburger P."/>
            <person name="Mueller R.-W."/>
            <person name="Bruemmer F."/>
            <person name="Labrenz M."/>
            <person name="Spormann A.M."/>
            <person name="Op den Camp H."/>
            <person name="Overmann J."/>
            <person name="Amann R."/>
            <person name="Jetten M.S.M."/>
            <person name="Mascher T."/>
            <person name="Medema M.H."/>
            <person name="Devos D.P."/>
            <person name="Kaster A.-K."/>
            <person name="Ovreas L."/>
            <person name="Rohde M."/>
            <person name="Galperin M.Y."/>
            <person name="Jogler C."/>
        </authorList>
    </citation>
    <scope>NUCLEOTIDE SEQUENCE [LARGE SCALE GENOMIC DNA]</scope>
    <source>
        <strain evidence="10 11">Spa11</strain>
    </source>
</reference>
<keyword evidence="11" id="KW-1185">Reference proteome</keyword>
<evidence type="ECO:0000256" key="7">
    <source>
        <dbReference type="SAM" id="MobiDB-lite"/>
    </source>
</evidence>
<evidence type="ECO:0000256" key="1">
    <source>
        <dbReference type="ARBA" id="ARBA00022679"/>
    </source>
</evidence>
<sequence>MSQNENGNVASPQPGASLVATGPAATHLTAPGMHGPGFGQPVGAQGQDVLKGGMDRSGLFHALRRRWLLATSMSLLLASTVAGLLYWLFPETNSATAQYKVSSSPLTLMERGQNVYKDDYEIFKNTQLAYIKSPLVLMSALTANQAEISRLEMFNDADDQVEWLRNHLEVAFPSRGEIMEITLAGPHPKEDLKKVVEAVSKAYYDEVIFREQGERTLPLQILKGSLRDLSGKVRDKLETYKQLAKDSGTSEIYKGSFDPETELLLAEVREIQNREAKLRGELTEATTNYRILEAQINDPQYMEQVVDEMVKSDPMVAQMQQEAMYYQMQIRSLRSTVKRGTSAQIRMLEQQYQQAQQEIAQMKQQLQAQLSGQQSNEPNPYIKAALTEYQIKRQFGQAELAELNKRGEEIKQELLRKAESNTDLMLRLAEIDQLQAVEESIATKIQNLQVETQAPNRVQAIGQKGDASATAETFENRNRMMRYAISGLGGLTVLGLTCLGIGYMEFSSRRLNGPEQVDEGLGIRVIGTLPGLTGKRSLSAGSPILAQLSESIDSVRTALMHESTSKKRQLVLVTSPETTEGRTTVASQLAASLARAGRRTLLIDGDLRRPALHTLFNSPLEDGLCEVLRAEAEVSDVVRPTQAEGLWLMTAGYCDSDAIRALATDQVQPIFDKLRSDYDFIIIDGAPVLGLSDSLLFGQHCDGAILSVLRDRSCVTKIHQSVELLRSVGVRMVGAVVNGVSSKADRRVTHLQQVTPKSAQKKLEMTEV</sequence>
<feature type="transmembrane region" description="Helical" evidence="8">
    <location>
        <begin position="67"/>
        <end position="89"/>
    </location>
</feature>
<keyword evidence="6" id="KW-0175">Coiled coil</keyword>